<reference evidence="9" key="2">
    <citation type="submission" date="2021-04" db="EMBL/GenBank/DDBJ databases">
        <authorList>
            <person name="Gilroy R."/>
        </authorList>
    </citation>
    <scope>NUCLEOTIDE SEQUENCE</scope>
    <source>
        <strain evidence="9">ChiHejej3B27-2180</strain>
    </source>
</reference>
<keyword evidence="3" id="KW-0479">Metal-binding</keyword>
<dbReference type="InterPro" id="IPR016454">
    <property type="entry name" value="Cysteine_dSase"/>
</dbReference>
<dbReference type="Proteomes" id="UP000886878">
    <property type="component" value="Unassembled WGS sequence"/>
</dbReference>
<evidence type="ECO:0000256" key="2">
    <source>
        <dbReference type="ARBA" id="ARBA00006490"/>
    </source>
</evidence>
<sequence length="384" mass="41805">MIYFDNSATTRPLPEVLDTFNKVATDIWGNPSSLHNLGEPAWNLLEQARAQVAKLCGVKPGEIIFNSGGSEGDNAVIKGTAFAKRQYGKHIITSSVEHAAVRNAMAELKDLGFDITVLPVDSEGRVNPQDVADAIRPDTILVSIMAVNNEVGAIEPINEIGEILKKYPKIHFHVDAVQAVGKGLDPMVFGPRVDFATFSAHKFHGLRGTGFVFHRAGRKIMPLVAGGGQEHNHRSGTENLAGDVALARALRLVKEHEDENVKWELAVKHRIYQHLVGKPHVKIFSGDSDNPHFAPHVLTFAIVGVRGETIVHAFEEHGIYISTTSACSSKKTDEAGTLVAMKVPDNEATSAVRVSLGDQNTLAEADKFNQVFDELYAGFQKIIN</sequence>
<evidence type="ECO:0000313" key="10">
    <source>
        <dbReference type="Proteomes" id="UP000886878"/>
    </source>
</evidence>
<accession>A0A9D1QPB8</accession>
<dbReference type="GO" id="GO:0051536">
    <property type="term" value="F:iron-sulfur cluster binding"/>
    <property type="evidence" value="ECO:0007669"/>
    <property type="project" value="UniProtKB-KW"/>
</dbReference>
<organism evidence="9 10">
    <name type="scientific">Candidatus Limosilactobacillus merdipullorum</name>
    <dbReference type="NCBI Taxonomy" id="2838653"/>
    <lineage>
        <taxon>Bacteria</taxon>
        <taxon>Bacillati</taxon>
        <taxon>Bacillota</taxon>
        <taxon>Bacilli</taxon>
        <taxon>Lactobacillales</taxon>
        <taxon>Lactobacillaceae</taxon>
        <taxon>Limosilactobacillus</taxon>
    </lineage>
</organism>
<dbReference type="InterPro" id="IPR020578">
    <property type="entry name" value="Aminotrans_V_PyrdxlP_BS"/>
</dbReference>
<keyword evidence="4" id="KW-0663">Pyridoxal phosphate</keyword>
<reference evidence="9" key="1">
    <citation type="journal article" date="2021" name="PeerJ">
        <title>Extensive microbial diversity within the chicken gut microbiome revealed by metagenomics and culture.</title>
        <authorList>
            <person name="Gilroy R."/>
            <person name="Ravi A."/>
            <person name="Getino M."/>
            <person name="Pursley I."/>
            <person name="Horton D.L."/>
            <person name="Alikhan N.F."/>
            <person name="Baker D."/>
            <person name="Gharbi K."/>
            <person name="Hall N."/>
            <person name="Watson M."/>
            <person name="Adriaenssens E.M."/>
            <person name="Foster-Nyarko E."/>
            <person name="Jarju S."/>
            <person name="Secka A."/>
            <person name="Antonio M."/>
            <person name="Oren A."/>
            <person name="Chaudhuri R.R."/>
            <person name="La Ragione R."/>
            <person name="Hildebrand F."/>
            <person name="Pallen M.J."/>
        </authorList>
    </citation>
    <scope>NUCLEOTIDE SEQUENCE</scope>
    <source>
        <strain evidence="9">ChiHejej3B27-2180</strain>
    </source>
</reference>
<evidence type="ECO:0000256" key="1">
    <source>
        <dbReference type="ARBA" id="ARBA00001933"/>
    </source>
</evidence>
<dbReference type="Gene3D" id="1.10.260.50">
    <property type="match status" value="1"/>
</dbReference>
<comment type="similarity">
    <text evidence="2">Belongs to the class-V pyridoxal-phosphate-dependent aminotransferase family. NifS/IscS subfamily.</text>
</comment>
<dbReference type="GO" id="GO:0003824">
    <property type="term" value="F:catalytic activity"/>
    <property type="evidence" value="ECO:0007669"/>
    <property type="project" value="UniProtKB-ARBA"/>
</dbReference>
<dbReference type="InterPro" id="IPR015424">
    <property type="entry name" value="PyrdxlP-dep_Trfase"/>
</dbReference>
<gene>
    <name evidence="9" type="ORF">H9876_01620</name>
</gene>
<dbReference type="SUPFAM" id="SSF53383">
    <property type="entry name" value="PLP-dependent transferases"/>
    <property type="match status" value="1"/>
</dbReference>
<feature type="domain" description="Aminotransferase class V" evidence="8">
    <location>
        <begin position="2"/>
        <end position="368"/>
    </location>
</feature>
<evidence type="ECO:0000256" key="7">
    <source>
        <dbReference type="RuleBase" id="RU004504"/>
    </source>
</evidence>
<dbReference type="InterPro" id="IPR015421">
    <property type="entry name" value="PyrdxlP-dep_Trfase_major"/>
</dbReference>
<keyword evidence="6" id="KW-0411">Iron-sulfur</keyword>
<comment type="caution">
    <text evidence="9">The sequence shown here is derived from an EMBL/GenBank/DDBJ whole genome shotgun (WGS) entry which is preliminary data.</text>
</comment>
<evidence type="ECO:0000256" key="3">
    <source>
        <dbReference type="ARBA" id="ARBA00022723"/>
    </source>
</evidence>
<dbReference type="GO" id="GO:0046872">
    <property type="term" value="F:metal ion binding"/>
    <property type="evidence" value="ECO:0007669"/>
    <property type="project" value="UniProtKB-KW"/>
</dbReference>
<evidence type="ECO:0000256" key="6">
    <source>
        <dbReference type="ARBA" id="ARBA00023014"/>
    </source>
</evidence>
<keyword evidence="5" id="KW-0408">Iron</keyword>
<comment type="cofactor">
    <cofactor evidence="1 7">
        <name>pyridoxal 5'-phosphate</name>
        <dbReference type="ChEBI" id="CHEBI:597326"/>
    </cofactor>
</comment>
<evidence type="ECO:0000313" key="9">
    <source>
        <dbReference type="EMBL" id="HIW70069.1"/>
    </source>
</evidence>
<dbReference type="PIRSF" id="PIRSF005572">
    <property type="entry name" value="NifS"/>
    <property type="match status" value="1"/>
</dbReference>
<dbReference type="PROSITE" id="PS00595">
    <property type="entry name" value="AA_TRANSFER_CLASS_5"/>
    <property type="match status" value="1"/>
</dbReference>
<proteinExistence type="inferred from homology"/>
<evidence type="ECO:0000256" key="5">
    <source>
        <dbReference type="ARBA" id="ARBA00023004"/>
    </source>
</evidence>
<dbReference type="EMBL" id="DXGK01000030">
    <property type="protein sequence ID" value="HIW70069.1"/>
    <property type="molecule type" value="Genomic_DNA"/>
</dbReference>
<dbReference type="AlphaFoldDB" id="A0A9D1QPB8"/>
<dbReference type="Gene3D" id="3.40.640.10">
    <property type="entry name" value="Type I PLP-dependent aspartate aminotransferase-like (Major domain)"/>
    <property type="match status" value="1"/>
</dbReference>
<evidence type="ECO:0000256" key="4">
    <source>
        <dbReference type="ARBA" id="ARBA00022898"/>
    </source>
</evidence>
<dbReference type="PANTHER" id="PTHR11601:SF50">
    <property type="entry name" value="CYSTEINE DESULFURASE ISCS 2-RELATED"/>
    <property type="match status" value="1"/>
</dbReference>
<dbReference type="InterPro" id="IPR000192">
    <property type="entry name" value="Aminotrans_V_dom"/>
</dbReference>
<evidence type="ECO:0000259" key="8">
    <source>
        <dbReference type="Pfam" id="PF00266"/>
    </source>
</evidence>
<protein>
    <submittedName>
        <fullName evidence="9">Cysteine desulfurase</fullName>
    </submittedName>
</protein>
<dbReference type="PANTHER" id="PTHR11601">
    <property type="entry name" value="CYSTEINE DESULFURYLASE FAMILY MEMBER"/>
    <property type="match status" value="1"/>
</dbReference>
<dbReference type="InterPro" id="IPR015422">
    <property type="entry name" value="PyrdxlP-dep_Trfase_small"/>
</dbReference>
<dbReference type="Gene3D" id="3.90.1150.10">
    <property type="entry name" value="Aspartate Aminotransferase, domain 1"/>
    <property type="match status" value="1"/>
</dbReference>
<name>A0A9D1QPB8_9LACO</name>
<dbReference type="Pfam" id="PF00266">
    <property type="entry name" value="Aminotran_5"/>
    <property type="match status" value="1"/>
</dbReference>